<dbReference type="Proteomes" id="UP000050700">
    <property type="component" value="Unassembled WGS sequence"/>
</dbReference>
<name>A0A158SWP5_HAEIF</name>
<dbReference type="PATRIC" id="fig|727.582.peg.817"/>
<reference evidence="1 2" key="1">
    <citation type="submission" date="2014-05" db="EMBL/GenBank/DDBJ databases">
        <title>Methylome analysis of the phasevarions of Haemophilus influenzae.</title>
        <authorList>
            <person name="Atack J.M."/>
            <person name="Fox K.L."/>
            <person name="Power P.M."/>
            <person name="Clark T."/>
            <person name="Jurcisek J."/>
            <person name="Korlach J."/>
            <person name="Bakaletz L.O."/>
            <person name="Jennings M.P."/>
        </authorList>
    </citation>
    <scope>NUCLEOTIDE SEQUENCE [LARGE SCALE GENOMIC DNA]</scope>
    <source>
        <strain evidence="1 2">1209</strain>
    </source>
</reference>
<dbReference type="EMBL" id="JMQP01000002">
    <property type="protein sequence ID" value="KIS35289.1"/>
    <property type="molecule type" value="Genomic_DNA"/>
</dbReference>
<evidence type="ECO:0000313" key="1">
    <source>
        <dbReference type="EMBL" id="KIS35289.1"/>
    </source>
</evidence>
<evidence type="ECO:0000313" key="2">
    <source>
        <dbReference type="Proteomes" id="UP000050700"/>
    </source>
</evidence>
<proteinExistence type="predicted"/>
<sequence length="184" mass="21204">MQSILGNVESIGQKKVCMCEQNNQAIFSARDVEMLRYALAYVKKAGVEKFEEEVAGIVQDPQWQTLAKGTFHFQRNKYGEIVAWIEPSENCDDLPFVQNAVAILIEQGLVHNANVTIRHNVRDEFEFTYPQLLLRNGYLQQHFKSEINPLMPNADKICPVLQARNHRVFLEKSQVLKIRRMTGK</sequence>
<organism evidence="1 2">
    <name type="scientific">Haemophilus influenzae</name>
    <dbReference type="NCBI Taxonomy" id="727"/>
    <lineage>
        <taxon>Bacteria</taxon>
        <taxon>Pseudomonadati</taxon>
        <taxon>Pseudomonadota</taxon>
        <taxon>Gammaproteobacteria</taxon>
        <taxon>Pasteurellales</taxon>
        <taxon>Pasteurellaceae</taxon>
        <taxon>Haemophilus</taxon>
    </lineage>
</organism>
<dbReference type="AlphaFoldDB" id="A0A158SWP5"/>
<protein>
    <submittedName>
        <fullName evidence="1">Uncharacterized protein</fullName>
    </submittedName>
</protein>
<comment type="caution">
    <text evidence="1">The sequence shown here is derived from an EMBL/GenBank/DDBJ whole genome shotgun (WGS) entry which is preliminary data.</text>
</comment>
<gene>
    <name evidence="1" type="ORF">NTHI1209_00893</name>
</gene>
<accession>A0A158SWP5</accession>